<sequence>MRRIHLFDHAAPRRRGKYKVYWSHGSEYCVESFCHGCGTIPGRSKPSNHVFSYLSWSRSGWRNLIKDHIVYTSHKTCIQCCHNSRHSEKKILLVEITDVRV</sequence>
<accession>A0A8D9EIL2</accession>
<evidence type="ECO:0000313" key="1">
    <source>
        <dbReference type="EMBL" id="CAG6754797.1"/>
    </source>
</evidence>
<reference evidence="1" key="1">
    <citation type="submission" date="2021-05" db="EMBL/GenBank/DDBJ databases">
        <authorList>
            <person name="Alioto T."/>
            <person name="Alioto T."/>
            <person name="Gomez Garrido J."/>
        </authorList>
    </citation>
    <scope>NUCLEOTIDE SEQUENCE</scope>
</reference>
<name>A0A8D9EIL2_9HEMI</name>
<organism evidence="1">
    <name type="scientific">Cacopsylla melanoneura</name>
    <dbReference type="NCBI Taxonomy" id="428564"/>
    <lineage>
        <taxon>Eukaryota</taxon>
        <taxon>Metazoa</taxon>
        <taxon>Ecdysozoa</taxon>
        <taxon>Arthropoda</taxon>
        <taxon>Hexapoda</taxon>
        <taxon>Insecta</taxon>
        <taxon>Pterygota</taxon>
        <taxon>Neoptera</taxon>
        <taxon>Paraneoptera</taxon>
        <taxon>Hemiptera</taxon>
        <taxon>Sternorrhyncha</taxon>
        <taxon>Psylloidea</taxon>
        <taxon>Psyllidae</taxon>
        <taxon>Psyllinae</taxon>
        <taxon>Cacopsylla</taxon>
    </lineage>
</organism>
<protein>
    <submittedName>
        <fullName evidence="1">Uncharacterized protein</fullName>
    </submittedName>
</protein>
<proteinExistence type="predicted"/>
<dbReference type="AlphaFoldDB" id="A0A8D9EIL2"/>
<dbReference type="EMBL" id="HBUF01540120">
    <property type="protein sequence ID" value="CAG6754797.1"/>
    <property type="molecule type" value="Transcribed_RNA"/>
</dbReference>